<dbReference type="Gene3D" id="3.40.50.300">
    <property type="entry name" value="P-loop containing nucleotide triphosphate hydrolases"/>
    <property type="match status" value="1"/>
</dbReference>
<dbReference type="InterPro" id="IPR003439">
    <property type="entry name" value="ABC_transporter-like_ATP-bd"/>
</dbReference>
<evidence type="ECO:0000256" key="6">
    <source>
        <dbReference type="ARBA" id="ARBA00022741"/>
    </source>
</evidence>
<evidence type="ECO:0000256" key="3">
    <source>
        <dbReference type="ARBA" id="ARBA00022448"/>
    </source>
</evidence>
<evidence type="ECO:0000256" key="10">
    <source>
        <dbReference type="ARBA" id="ARBA00023136"/>
    </source>
</evidence>
<evidence type="ECO:0000256" key="9">
    <source>
        <dbReference type="ARBA" id="ARBA00023065"/>
    </source>
</evidence>
<dbReference type="InterPro" id="IPR027417">
    <property type="entry name" value="P-loop_NTPase"/>
</dbReference>
<evidence type="ECO:0000256" key="7">
    <source>
        <dbReference type="ARBA" id="ARBA00022840"/>
    </source>
</evidence>
<dbReference type="Pfam" id="PF00005">
    <property type="entry name" value="ABC_tran"/>
    <property type="match status" value="1"/>
</dbReference>
<feature type="region of interest" description="Disordered" evidence="11">
    <location>
        <begin position="24"/>
        <end position="101"/>
    </location>
</feature>
<dbReference type="PROSITE" id="PS50893">
    <property type="entry name" value="ABC_TRANSPORTER_2"/>
    <property type="match status" value="1"/>
</dbReference>
<evidence type="ECO:0000256" key="1">
    <source>
        <dbReference type="ARBA" id="ARBA00004202"/>
    </source>
</evidence>
<dbReference type="PROSITE" id="PS00211">
    <property type="entry name" value="ABC_TRANSPORTER_1"/>
    <property type="match status" value="1"/>
</dbReference>
<comment type="caution">
    <text evidence="13">The sequence shown here is derived from an EMBL/GenBank/DDBJ whole genome shotgun (WGS) entry which is preliminary data.</text>
</comment>
<keyword evidence="4" id="KW-1003">Cell membrane</keyword>
<dbReference type="CDD" id="cd03214">
    <property type="entry name" value="ABC_Iron-Siderophores_B12_Hemin"/>
    <property type="match status" value="1"/>
</dbReference>
<evidence type="ECO:0000259" key="12">
    <source>
        <dbReference type="PROSITE" id="PS50893"/>
    </source>
</evidence>
<protein>
    <submittedName>
        <fullName evidence="13">ATP-binding cassette domain-containing protein</fullName>
    </submittedName>
</protein>
<keyword evidence="14" id="KW-1185">Reference proteome</keyword>
<evidence type="ECO:0000256" key="4">
    <source>
        <dbReference type="ARBA" id="ARBA00022475"/>
    </source>
</evidence>
<evidence type="ECO:0000313" key="14">
    <source>
        <dbReference type="Proteomes" id="UP000305202"/>
    </source>
</evidence>
<proteinExistence type="inferred from homology"/>
<evidence type="ECO:0000256" key="11">
    <source>
        <dbReference type="SAM" id="MobiDB-lite"/>
    </source>
</evidence>
<keyword evidence="7 13" id="KW-0067">ATP-binding</keyword>
<dbReference type="SMART" id="SM00382">
    <property type="entry name" value="AAA"/>
    <property type="match status" value="1"/>
</dbReference>
<comment type="subcellular location">
    <subcellularLocation>
        <location evidence="1">Cell membrane</location>
        <topology evidence="1">Peripheral membrane protein</topology>
    </subcellularLocation>
</comment>
<evidence type="ECO:0000256" key="8">
    <source>
        <dbReference type="ARBA" id="ARBA00023004"/>
    </source>
</evidence>
<dbReference type="EMBL" id="SZPQ01000015">
    <property type="protein sequence ID" value="TKI06120.1"/>
    <property type="molecule type" value="Genomic_DNA"/>
</dbReference>
<accession>A0ABY2SNP6</accession>
<dbReference type="InterPro" id="IPR003593">
    <property type="entry name" value="AAA+_ATPase"/>
</dbReference>
<name>A0ABY2SNP6_9HYPH</name>
<keyword evidence="10" id="KW-0472">Membrane</keyword>
<keyword evidence="9" id="KW-0406">Ion transport</keyword>
<dbReference type="GO" id="GO:0005524">
    <property type="term" value="F:ATP binding"/>
    <property type="evidence" value="ECO:0007669"/>
    <property type="project" value="UniProtKB-KW"/>
</dbReference>
<evidence type="ECO:0000256" key="5">
    <source>
        <dbReference type="ARBA" id="ARBA00022496"/>
    </source>
</evidence>
<gene>
    <name evidence="13" type="ORF">FCN80_11420</name>
</gene>
<organism evidence="13 14">
    <name type="scientific">Martelella alba</name>
    <dbReference type="NCBI Taxonomy" id="2590451"/>
    <lineage>
        <taxon>Bacteria</taxon>
        <taxon>Pseudomonadati</taxon>
        <taxon>Pseudomonadota</taxon>
        <taxon>Alphaproteobacteria</taxon>
        <taxon>Hyphomicrobiales</taxon>
        <taxon>Aurantimonadaceae</taxon>
        <taxon>Martelella</taxon>
    </lineage>
</organism>
<comment type="similarity">
    <text evidence="2">Belongs to the ABC transporter superfamily.</text>
</comment>
<reference evidence="13 14" key="1">
    <citation type="submission" date="2019-04" db="EMBL/GenBank/DDBJ databases">
        <authorList>
            <person name="Li M."/>
            <person name="Gao C."/>
        </authorList>
    </citation>
    <scope>NUCLEOTIDE SEQUENCE [LARGE SCALE GENOMIC DNA]</scope>
    <source>
        <strain evidence="13 14">BGMRC 2031</strain>
    </source>
</reference>
<dbReference type="Proteomes" id="UP000305202">
    <property type="component" value="Unassembled WGS sequence"/>
</dbReference>
<dbReference type="SUPFAM" id="SSF52540">
    <property type="entry name" value="P-loop containing nucleoside triphosphate hydrolases"/>
    <property type="match status" value="1"/>
</dbReference>
<sequence>MPAGGAHDPAGAAADILAGPAYAAYGNGRGRRPRPGRFRGAFAFWPDSGGRGANGRGYRRRRSDILCRPGGAPDRPSSVGQPNPLADIGRPDRSAGAPGGRSGVPAVIYALSAPCGGRYRVSRRPLSHCPAHTGDPREMSPENTPPSRLGAEHVTLGYAKKIIARDLSLSIPDGELTVIIGPNACGKSTLLRALARLLRPEQGQVRLDGREISHYRTKEVARRLGLLPQNPTAPGDILVGDLVARGRYPHQSPLGRWNARDEAAVRHAMRATGIEALERLPVDTLSGGQRQRVWIAMALAQQTPLLLLDEPTTWLDIAHQIDLLELLRHLNRRDGHTLVVVLHDLNHACRYATHLVAMREGAIVAQGAPADIVTAELVEQVFGLRCVIIEDPVAHTPMVVPLGREKYQPLVFPVDGAPKGAG</sequence>
<feature type="region of interest" description="Disordered" evidence="11">
    <location>
        <begin position="129"/>
        <end position="150"/>
    </location>
</feature>
<evidence type="ECO:0000313" key="13">
    <source>
        <dbReference type="EMBL" id="TKI06120.1"/>
    </source>
</evidence>
<evidence type="ECO:0000256" key="2">
    <source>
        <dbReference type="ARBA" id="ARBA00005417"/>
    </source>
</evidence>
<keyword evidence="3" id="KW-0813">Transport</keyword>
<keyword evidence="5" id="KW-0410">Iron transport</keyword>
<feature type="domain" description="ABC transporter" evidence="12">
    <location>
        <begin position="149"/>
        <end position="385"/>
    </location>
</feature>
<dbReference type="PANTHER" id="PTHR42771:SF12">
    <property type="entry name" value="FE(3+) DICITRATE TRANSPORT ATP-BINDING PROTEIN FECE-RELATED"/>
    <property type="match status" value="1"/>
</dbReference>
<keyword evidence="8" id="KW-0408">Iron</keyword>
<dbReference type="PANTHER" id="PTHR42771">
    <property type="entry name" value="IRON(3+)-HYDROXAMATE IMPORT ATP-BINDING PROTEIN FHUC"/>
    <property type="match status" value="1"/>
</dbReference>
<keyword evidence="6" id="KW-0547">Nucleotide-binding</keyword>
<dbReference type="InterPro" id="IPR017871">
    <property type="entry name" value="ABC_transporter-like_CS"/>
</dbReference>
<dbReference type="InterPro" id="IPR051535">
    <property type="entry name" value="Siderophore_ABC-ATPase"/>
</dbReference>